<dbReference type="PROSITE" id="PS50111">
    <property type="entry name" value="CHEMOTAXIS_TRANSDUC_2"/>
    <property type="match status" value="1"/>
</dbReference>
<dbReference type="Gene3D" id="6.10.250.3200">
    <property type="match status" value="1"/>
</dbReference>
<feature type="domain" description="PAS" evidence="5">
    <location>
        <begin position="401"/>
        <end position="447"/>
    </location>
</feature>
<dbReference type="SMART" id="SM00086">
    <property type="entry name" value="PAC"/>
    <property type="match status" value="4"/>
</dbReference>
<evidence type="ECO:0000256" key="1">
    <source>
        <dbReference type="ARBA" id="ARBA00022500"/>
    </source>
</evidence>
<evidence type="ECO:0000256" key="3">
    <source>
        <dbReference type="PROSITE-ProRule" id="PRU00284"/>
    </source>
</evidence>
<dbReference type="InterPro" id="IPR001610">
    <property type="entry name" value="PAC"/>
</dbReference>
<evidence type="ECO:0000259" key="6">
    <source>
        <dbReference type="PROSITE" id="PS50113"/>
    </source>
</evidence>
<evidence type="ECO:0000259" key="5">
    <source>
        <dbReference type="PROSITE" id="PS50112"/>
    </source>
</evidence>
<reference evidence="7" key="1">
    <citation type="submission" date="2023-06" db="EMBL/GenBank/DDBJ databases">
        <authorList>
            <person name="Zhang S."/>
        </authorList>
    </citation>
    <scope>NUCLEOTIDE SEQUENCE</scope>
    <source>
        <strain evidence="7">SG2303</strain>
    </source>
</reference>
<dbReference type="Pfam" id="PF13426">
    <property type="entry name" value="PAS_9"/>
    <property type="match status" value="1"/>
</dbReference>
<keyword evidence="3" id="KW-0807">Transducer</keyword>
<dbReference type="SUPFAM" id="SSF55785">
    <property type="entry name" value="PYP-like sensor domain (PAS domain)"/>
    <property type="match status" value="4"/>
</dbReference>
<gene>
    <name evidence="7" type="ORF">QU481_18990</name>
</gene>
<feature type="domain" description="Methyl-accepting transducer" evidence="4">
    <location>
        <begin position="525"/>
        <end position="621"/>
    </location>
</feature>
<keyword evidence="8" id="KW-1185">Reference proteome</keyword>
<feature type="domain" description="PAS" evidence="5">
    <location>
        <begin position="159"/>
        <end position="204"/>
    </location>
</feature>
<evidence type="ECO:0000256" key="2">
    <source>
        <dbReference type="ARBA" id="ARBA00029447"/>
    </source>
</evidence>
<dbReference type="CDD" id="cd00130">
    <property type="entry name" value="PAS"/>
    <property type="match status" value="4"/>
</dbReference>
<dbReference type="PROSITE" id="PS50112">
    <property type="entry name" value="PAS"/>
    <property type="match status" value="4"/>
</dbReference>
<protein>
    <submittedName>
        <fullName evidence="7">PAS domain S-box protein</fullName>
    </submittedName>
</protein>
<keyword evidence="1" id="KW-0145">Chemotaxis</keyword>
<dbReference type="PANTHER" id="PTHR43531">
    <property type="entry name" value="PROTEIN ICFG"/>
    <property type="match status" value="1"/>
</dbReference>
<dbReference type="Pfam" id="PF00015">
    <property type="entry name" value="MCPsignal"/>
    <property type="match status" value="1"/>
</dbReference>
<proteinExistence type="inferred from homology"/>
<feature type="domain" description="PAC" evidence="6">
    <location>
        <begin position="235"/>
        <end position="285"/>
    </location>
</feature>
<dbReference type="InterPro" id="IPR004089">
    <property type="entry name" value="MCPsignal_dom"/>
</dbReference>
<dbReference type="InterPro" id="IPR000700">
    <property type="entry name" value="PAS-assoc_C"/>
</dbReference>
<dbReference type="SMART" id="SM00091">
    <property type="entry name" value="PAS"/>
    <property type="match status" value="4"/>
</dbReference>
<accession>A0ABT7XT14</accession>
<dbReference type="InterPro" id="IPR013767">
    <property type="entry name" value="PAS_fold"/>
</dbReference>
<dbReference type="NCBIfam" id="TIGR00229">
    <property type="entry name" value="sensory_box"/>
    <property type="match status" value="4"/>
</dbReference>
<dbReference type="EMBL" id="JAUEDK010000047">
    <property type="protein sequence ID" value="MDN0076934.1"/>
    <property type="molecule type" value="Genomic_DNA"/>
</dbReference>
<dbReference type="PANTHER" id="PTHR43531:SF11">
    <property type="entry name" value="METHYL-ACCEPTING CHEMOTAXIS PROTEIN 3"/>
    <property type="match status" value="1"/>
</dbReference>
<organism evidence="7 8">
    <name type="scientific">Crenobacter oryzisoli</name>
    <dbReference type="NCBI Taxonomy" id="3056844"/>
    <lineage>
        <taxon>Bacteria</taxon>
        <taxon>Pseudomonadati</taxon>
        <taxon>Pseudomonadota</taxon>
        <taxon>Betaproteobacteria</taxon>
        <taxon>Neisseriales</taxon>
        <taxon>Neisseriaceae</taxon>
        <taxon>Crenobacter</taxon>
    </lineage>
</organism>
<dbReference type="Pfam" id="PF00989">
    <property type="entry name" value="PAS"/>
    <property type="match status" value="3"/>
</dbReference>
<dbReference type="SUPFAM" id="SSF58104">
    <property type="entry name" value="Methyl-accepting chemotaxis protein (MCP) signaling domain"/>
    <property type="match status" value="1"/>
</dbReference>
<comment type="similarity">
    <text evidence="2">Belongs to the methyl-accepting chemotaxis (MCP) protein family.</text>
</comment>
<dbReference type="Gene3D" id="3.30.450.20">
    <property type="entry name" value="PAS domain"/>
    <property type="match status" value="4"/>
</dbReference>
<feature type="domain" description="PAS" evidence="5">
    <location>
        <begin position="279"/>
        <end position="324"/>
    </location>
</feature>
<dbReference type="InterPro" id="IPR000014">
    <property type="entry name" value="PAS"/>
</dbReference>
<comment type="caution">
    <text evidence="7">The sequence shown here is derived from an EMBL/GenBank/DDBJ whole genome shotgun (WGS) entry which is preliminary data.</text>
</comment>
<dbReference type="Proteomes" id="UP001168540">
    <property type="component" value="Unassembled WGS sequence"/>
</dbReference>
<dbReference type="SMART" id="SM00283">
    <property type="entry name" value="MA"/>
    <property type="match status" value="1"/>
</dbReference>
<dbReference type="InterPro" id="IPR051310">
    <property type="entry name" value="MCP_chemotaxis"/>
</dbReference>
<sequence>MKIVGSTSAPVEGMNSTTKVIGEKVKKLLHRIFASDSVATELGQIFDQTIEAVLCIDVTGKITFFNAAAEALWGAPRTEAIGQPLNALISITPGTEASWLGMHGSHTDLEHAVGSGYELCIKRKDGSSTWCHLSLSKSKRGKKENYIALVRDVSKERETRETISQTLEQAIDAIVSINAQNHITFFNRAAELFWGYQREEVLGKDARMLIDRSVVLPGSTSNTKRGPGLEHIAGSSQEVEFEHKDGSKRWGSMSMSKVCAGNTIGYTAFVKDISHDHEAREIINQTLEQAIDAIITIDSNNRVSFFNAAAERLWGYSRDEVIGQGVQMLVPYAIEKNHDRIGAANHDNANSKKHVSSSRDIPIVRKDGSSVWGSLSLSKVRIGEKILFTAFVKDISREREAREMMNQTLEQALDAVVTIDAGNLVTFFNAAAEQLWGYSRQEVIGQNVKMLALPGIWHGHDHHADINIPSGVDKIVGSSREIVIERKDGTKTWGQLSLSKIRMDGKIVHTAFIKNVEQEYKERLNTNNAMEAVLNSSNQISQIVSVIDEIASQTNLLSLNAAIEAARAGDMGRGFAVVADEVRKLAFRSTTSASEINGLVDETRNRIGELAASLQRKNIDA</sequence>
<dbReference type="PROSITE" id="PS50113">
    <property type="entry name" value="PAC"/>
    <property type="match status" value="3"/>
</dbReference>
<feature type="domain" description="PAC" evidence="6">
    <location>
        <begin position="115"/>
        <end position="165"/>
    </location>
</feature>
<dbReference type="InterPro" id="IPR035965">
    <property type="entry name" value="PAS-like_dom_sf"/>
</dbReference>
<feature type="domain" description="PAC" evidence="6">
    <location>
        <begin position="357"/>
        <end position="407"/>
    </location>
</feature>
<evidence type="ECO:0000259" key="4">
    <source>
        <dbReference type="PROSITE" id="PS50111"/>
    </source>
</evidence>
<evidence type="ECO:0000313" key="7">
    <source>
        <dbReference type="EMBL" id="MDN0076934.1"/>
    </source>
</evidence>
<name>A0ABT7XT14_9NEIS</name>
<feature type="domain" description="PAS" evidence="5">
    <location>
        <begin position="38"/>
        <end position="83"/>
    </location>
</feature>
<evidence type="ECO:0000313" key="8">
    <source>
        <dbReference type="Proteomes" id="UP001168540"/>
    </source>
</evidence>